<feature type="domain" description="Tyrosine specific protein phosphatases" evidence="5">
    <location>
        <begin position="120"/>
        <end position="182"/>
    </location>
</feature>
<dbReference type="OMA" id="HFMRDLH"/>
<accession>K3X700</accession>
<dbReference type="EMBL" id="GL376570">
    <property type="status" value="NOT_ANNOTATED_CDS"/>
    <property type="molecule type" value="Genomic_DNA"/>
</dbReference>
<protein>
    <recommendedName>
        <fullName evidence="2">protein-tyrosine-phosphatase</fullName>
        <ecNumber evidence="2">3.1.3.48</ecNumber>
    </recommendedName>
</protein>
<dbReference type="eggNOG" id="ENOG502SH4W">
    <property type="taxonomic scope" value="Eukaryota"/>
</dbReference>
<evidence type="ECO:0000256" key="4">
    <source>
        <dbReference type="ARBA" id="ARBA00022912"/>
    </source>
</evidence>
<dbReference type="STRING" id="431595.K3X700"/>
<evidence type="ECO:0000256" key="1">
    <source>
        <dbReference type="ARBA" id="ARBA00008601"/>
    </source>
</evidence>
<organism evidence="6 7">
    <name type="scientific">Globisporangium ultimum (strain ATCC 200006 / CBS 805.95 / DAOM BR144)</name>
    <name type="common">Pythium ultimum</name>
    <dbReference type="NCBI Taxonomy" id="431595"/>
    <lineage>
        <taxon>Eukaryota</taxon>
        <taxon>Sar</taxon>
        <taxon>Stramenopiles</taxon>
        <taxon>Oomycota</taxon>
        <taxon>Peronosporomycetes</taxon>
        <taxon>Pythiales</taxon>
        <taxon>Pythiaceae</taxon>
        <taxon>Globisporangium</taxon>
    </lineage>
</organism>
<dbReference type="CDD" id="cd14498">
    <property type="entry name" value="DSP"/>
    <property type="match status" value="1"/>
</dbReference>
<dbReference type="AlphaFoldDB" id="K3X700"/>
<dbReference type="VEuPathDB" id="FungiDB:PYU1_G012972"/>
<reference evidence="7" key="2">
    <citation type="submission" date="2010-04" db="EMBL/GenBank/DDBJ databases">
        <authorList>
            <person name="Buell R."/>
            <person name="Hamilton J."/>
            <person name="Hostetler J."/>
        </authorList>
    </citation>
    <scope>NUCLEOTIDE SEQUENCE [LARGE SCALE GENOMIC DNA]</scope>
    <source>
        <strain evidence="7">DAOM:BR144</strain>
    </source>
</reference>
<dbReference type="InterPro" id="IPR029021">
    <property type="entry name" value="Prot-tyrosine_phosphatase-like"/>
</dbReference>
<dbReference type="PANTHER" id="PTHR45848">
    <property type="entry name" value="DUAL SPECIFICITY PROTEIN PHOSPHATASE 12 FAMILY MEMBER"/>
    <property type="match status" value="1"/>
</dbReference>
<keyword evidence="7" id="KW-1185">Reference proteome</keyword>
<proteinExistence type="inferred from homology"/>
<dbReference type="EnsemblProtists" id="PYU1_T012999">
    <property type="protein sequence ID" value="PYU1_T012999"/>
    <property type="gene ID" value="PYU1_G012972"/>
</dbReference>
<keyword evidence="4" id="KW-0904">Protein phosphatase</keyword>
<sequence length="349" mass="38518">MSVGSADVDADYAEVEEEEYVVEEVVDDVPMRVLGRVFVGAIDAARNAEALHRTRIGFSLALLGADDERVESESAAAHTAAVATTGEGNGFLMQMHGVGVRREVFPLEDALHEDLFGKLPALLARLNAIIVQAEREDKNVLVHCMAGRSRSPALIAAWLLTQAIESYPSANHAIEQLSLLRPWVELNPHFHRELQFFHHVLVASRSNQPRLPRDVVDALMSRTTMLPRLDFGPFLAPDILNSKKTITMRLESDVIDDKNSDLGAIFPHSTVLATTAVANGDEAQGRHPFAVLYIQACETKTLCELDAQDLHKSGFASIPEVLQILKQFYPHVSESTPLRMLHFAYIGEV</sequence>
<name>K3X700_GLOUD</name>
<dbReference type="InterPro" id="IPR016130">
    <property type="entry name" value="Tyr_Pase_AS"/>
</dbReference>
<dbReference type="GO" id="GO:0004725">
    <property type="term" value="F:protein tyrosine phosphatase activity"/>
    <property type="evidence" value="ECO:0007669"/>
    <property type="project" value="UniProtKB-EC"/>
</dbReference>
<dbReference type="HOGENOM" id="CLU_822518_0_0_1"/>
<evidence type="ECO:0000313" key="6">
    <source>
        <dbReference type="EnsemblProtists" id="PYU1_T012999"/>
    </source>
</evidence>
<evidence type="ECO:0000259" key="5">
    <source>
        <dbReference type="PROSITE" id="PS50056"/>
    </source>
</evidence>
<evidence type="ECO:0000256" key="3">
    <source>
        <dbReference type="ARBA" id="ARBA00022801"/>
    </source>
</evidence>
<reference evidence="7" key="1">
    <citation type="journal article" date="2010" name="Genome Biol.">
        <title>Genome sequence of the necrotrophic plant pathogen Pythium ultimum reveals original pathogenicity mechanisms and effector repertoire.</title>
        <authorList>
            <person name="Levesque C.A."/>
            <person name="Brouwer H."/>
            <person name="Cano L."/>
            <person name="Hamilton J.P."/>
            <person name="Holt C."/>
            <person name="Huitema E."/>
            <person name="Raffaele S."/>
            <person name="Robideau G.P."/>
            <person name="Thines M."/>
            <person name="Win J."/>
            <person name="Zerillo M.M."/>
            <person name="Beakes G.W."/>
            <person name="Boore J.L."/>
            <person name="Busam D."/>
            <person name="Dumas B."/>
            <person name="Ferriera S."/>
            <person name="Fuerstenberg S.I."/>
            <person name="Gachon C.M."/>
            <person name="Gaulin E."/>
            <person name="Govers F."/>
            <person name="Grenville-Briggs L."/>
            <person name="Horner N."/>
            <person name="Hostetler J."/>
            <person name="Jiang R.H."/>
            <person name="Johnson J."/>
            <person name="Krajaejun T."/>
            <person name="Lin H."/>
            <person name="Meijer H.J."/>
            <person name="Moore B."/>
            <person name="Morris P."/>
            <person name="Phuntmart V."/>
            <person name="Puiu D."/>
            <person name="Shetty J."/>
            <person name="Stajich J.E."/>
            <person name="Tripathy S."/>
            <person name="Wawra S."/>
            <person name="van West P."/>
            <person name="Whitty B.R."/>
            <person name="Coutinho P.M."/>
            <person name="Henrissat B."/>
            <person name="Martin F."/>
            <person name="Thomas P.D."/>
            <person name="Tyler B.M."/>
            <person name="De Vries R.P."/>
            <person name="Kamoun S."/>
            <person name="Yandell M."/>
            <person name="Tisserat N."/>
            <person name="Buell C.R."/>
        </authorList>
    </citation>
    <scope>NUCLEOTIDE SEQUENCE</scope>
    <source>
        <strain evidence="7">DAOM:BR144</strain>
    </source>
</reference>
<dbReference type="Proteomes" id="UP000019132">
    <property type="component" value="Unassembled WGS sequence"/>
</dbReference>
<dbReference type="InParanoid" id="K3X700"/>
<dbReference type="PROSITE" id="PS50056">
    <property type="entry name" value="TYR_PHOSPHATASE_2"/>
    <property type="match status" value="1"/>
</dbReference>
<evidence type="ECO:0000313" key="7">
    <source>
        <dbReference type="Proteomes" id="UP000019132"/>
    </source>
</evidence>
<dbReference type="Gene3D" id="2.30.130.30">
    <property type="entry name" value="Hypothetical protein"/>
    <property type="match status" value="1"/>
</dbReference>
<dbReference type="InterPro" id="IPR000340">
    <property type="entry name" value="Dual-sp_phosphatase_cat-dom"/>
</dbReference>
<dbReference type="EC" id="3.1.3.48" evidence="2"/>
<dbReference type="Pfam" id="PF00782">
    <property type="entry name" value="DSPc"/>
    <property type="match status" value="1"/>
</dbReference>
<dbReference type="PANTHER" id="PTHR45848:SF4">
    <property type="entry name" value="DUAL SPECIFICITY PROTEIN PHOSPHATASE 12"/>
    <property type="match status" value="1"/>
</dbReference>
<dbReference type="InterPro" id="IPR000387">
    <property type="entry name" value="Tyr_Pase_dom"/>
</dbReference>
<dbReference type="Gene3D" id="3.90.190.10">
    <property type="entry name" value="Protein tyrosine phosphatase superfamily"/>
    <property type="match status" value="1"/>
</dbReference>
<reference evidence="6" key="3">
    <citation type="submission" date="2015-02" db="UniProtKB">
        <authorList>
            <consortium name="EnsemblProtists"/>
        </authorList>
    </citation>
    <scope>IDENTIFICATION</scope>
    <source>
        <strain evidence="6">DAOM BR144</strain>
    </source>
</reference>
<dbReference type="PROSITE" id="PS00383">
    <property type="entry name" value="TYR_PHOSPHATASE_1"/>
    <property type="match status" value="1"/>
</dbReference>
<dbReference type="InterPro" id="IPR007374">
    <property type="entry name" value="ASCH_domain"/>
</dbReference>
<dbReference type="GO" id="GO:0008138">
    <property type="term" value="F:protein tyrosine/serine/threonine phosphatase activity"/>
    <property type="evidence" value="ECO:0007669"/>
    <property type="project" value="TreeGrafter"/>
</dbReference>
<dbReference type="SMART" id="SM00195">
    <property type="entry name" value="DSPc"/>
    <property type="match status" value="1"/>
</dbReference>
<dbReference type="Pfam" id="PF04266">
    <property type="entry name" value="ASCH"/>
    <property type="match status" value="1"/>
</dbReference>
<dbReference type="InterPro" id="IPR020422">
    <property type="entry name" value="TYR_PHOSPHATASE_DUAL_dom"/>
</dbReference>
<evidence type="ECO:0000256" key="2">
    <source>
        <dbReference type="ARBA" id="ARBA00013064"/>
    </source>
</evidence>
<keyword evidence="3" id="KW-0378">Hydrolase</keyword>
<dbReference type="SUPFAM" id="SSF52799">
    <property type="entry name" value="(Phosphotyrosine protein) phosphatases II"/>
    <property type="match status" value="1"/>
</dbReference>
<comment type="similarity">
    <text evidence="1">Belongs to the protein-tyrosine phosphatase family. Non-receptor class dual specificity subfamily.</text>
</comment>